<organism evidence="2 3">
    <name type="scientific">Herbidospora solisilvae</name>
    <dbReference type="NCBI Taxonomy" id="2696284"/>
    <lineage>
        <taxon>Bacteria</taxon>
        <taxon>Bacillati</taxon>
        <taxon>Actinomycetota</taxon>
        <taxon>Actinomycetes</taxon>
        <taxon>Streptosporangiales</taxon>
        <taxon>Streptosporangiaceae</taxon>
        <taxon>Herbidospora</taxon>
    </lineage>
</organism>
<comment type="caution">
    <text evidence="2">The sequence shown here is derived from an EMBL/GenBank/DDBJ whole genome shotgun (WGS) entry which is preliminary data.</text>
</comment>
<dbReference type="RefSeq" id="WP_161478138.1">
    <property type="nucleotide sequence ID" value="NZ_WXEW01000001.1"/>
</dbReference>
<proteinExistence type="predicted"/>
<accession>A0A7C9J0A4</accession>
<feature type="region of interest" description="Disordered" evidence="1">
    <location>
        <begin position="1"/>
        <end position="21"/>
    </location>
</feature>
<dbReference type="AlphaFoldDB" id="A0A7C9J0A4"/>
<reference evidence="2 3" key="1">
    <citation type="submission" date="2020-01" db="EMBL/GenBank/DDBJ databases">
        <title>Herbidospora sp. NEAU-GS84 nov., a novel actinomycete isolated from soil.</title>
        <authorList>
            <person name="Han L."/>
        </authorList>
    </citation>
    <scope>NUCLEOTIDE SEQUENCE [LARGE SCALE GENOMIC DNA]</scope>
    <source>
        <strain evidence="2 3">NEAU-GS84</strain>
    </source>
</reference>
<evidence type="ECO:0000313" key="3">
    <source>
        <dbReference type="Proteomes" id="UP000479526"/>
    </source>
</evidence>
<evidence type="ECO:0000256" key="1">
    <source>
        <dbReference type="SAM" id="MobiDB-lite"/>
    </source>
</evidence>
<dbReference type="EMBL" id="WXEW01000001">
    <property type="protein sequence ID" value="NAS20662.1"/>
    <property type="molecule type" value="Genomic_DNA"/>
</dbReference>
<gene>
    <name evidence="2" type="ORF">GT755_03065</name>
</gene>
<protein>
    <submittedName>
        <fullName evidence="2">Uncharacterized protein</fullName>
    </submittedName>
</protein>
<evidence type="ECO:0000313" key="2">
    <source>
        <dbReference type="EMBL" id="NAS20662.1"/>
    </source>
</evidence>
<name>A0A7C9J0A4_9ACTN</name>
<dbReference type="Proteomes" id="UP000479526">
    <property type="component" value="Unassembled WGS sequence"/>
</dbReference>
<keyword evidence="3" id="KW-1185">Reference proteome</keyword>
<sequence length="302" mass="32531">MKELRLHHHAELTPPAEGTVPVTAAAGPGGELLVMWTSREDADVLHGRTAGPVSMRITAYAPHLTATVPVDGWSLAFPHLQPMPDGGVLLVAARCRRRDGVAERNAAIYDADGRRLRRGVLGDGIADVQTTSEGDVWVGYFDEGVYGNHGWGEADGPEPVGSAGLVRFTAELDVAWRYPYDGDLGAISDCYALNVTGPDAWAYYYTDFPVVRVRDGVTTGWPTQVGGARALVVAGRRIALVGGYGNDRDRVVILDRPGFTARHPARLAMPGGRRVPRTATILGRGEELHVVVGTNWFKWSAT</sequence>